<feature type="region of interest" description="Disordered" evidence="4">
    <location>
        <begin position="88"/>
        <end position="184"/>
    </location>
</feature>
<evidence type="ECO:0000313" key="9">
    <source>
        <dbReference type="WBParaSite" id="Pan_g14743.t1"/>
    </source>
</evidence>
<dbReference type="PROSITE" id="PS51513">
    <property type="entry name" value="FFD"/>
    <property type="match status" value="1"/>
</dbReference>
<dbReference type="SMART" id="SM01271">
    <property type="entry name" value="LSM14"/>
    <property type="match status" value="1"/>
</dbReference>
<feature type="domain" description="FFD box profile" evidence="5">
    <location>
        <begin position="242"/>
        <end position="258"/>
    </location>
</feature>
<feature type="compositionally biased region" description="Polar residues" evidence="4">
    <location>
        <begin position="278"/>
        <end position="288"/>
    </location>
</feature>
<evidence type="ECO:0000256" key="3">
    <source>
        <dbReference type="PROSITE-ProRule" id="PRU00869"/>
    </source>
</evidence>
<dbReference type="SUPFAM" id="SSF50182">
    <property type="entry name" value="Sm-like ribonucleoproteins"/>
    <property type="match status" value="1"/>
</dbReference>
<dbReference type="AlphaFoldDB" id="A0A7E4V0A1"/>
<dbReference type="PROSITE" id="PS51536">
    <property type="entry name" value="TFG"/>
    <property type="match status" value="1"/>
</dbReference>
<feature type="compositionally biased region" description="Basic and acidic residues" evidence="4">
    <location>
        <begin position="263"/>
        <end position="277"/>
    </location>
</feature>
<reference evidence="8" key="1">
    <citation type="journal article" date="2013" name="Genetics">
        <title>The draft genome and transcriptome of Panagrellus redivivus are shaped by the harsh demands of a free-living lifestyle.</title>
        <authorList>
            <person name="Srinivasan J."/>
            <person name="Dillman A.R."/>
            <person name="Macchietto M.G."/>
            <person name="Heikkinen L."/>
            <person name="Lakso M."/>
            <person name="Fracchia K.M."/>
            <person name="Antoshechkin I."/>
            <person name="Mortazavi A."/>
            <person name="Wong G."/>
            <person name="Sternberg P.W."/>
        </authorList>
    </citation>
    <scope>NUCLEOTIDE SEQUENCE [LARGE SCALE GENOMIC DNA]</scope>
    <source>
        <strain evidence="8">MT8872</strain>
    </source>
</reference>
<keyword evidence="8" id="KW-1185">Reference proteome</keyword>
<feature type="domain" description="Sm" evidence="7">
    <location>
        <begin position="1"/>
        <end position="81"/>
    </location>
</feature>
<sequence>MAQQTPYIGSKISLISKLDIRYEGVLYTVDSKESTIALSKVRSFGTEDRSAAHVVPPQDDVYDYIIFKANDIKDLIVCETPKPQAPGLPYDPAILSASQPTTAPSGAPGSAPAPRSASPEAVLPQQPQQVRPNNRQGQQGPRQQQGYNNQNRQQGERYYNNSRNNQNGAPVNQGQAPRGRAPYGVRNKLKFDSDYDFQKANEQFAETLDGVVQALATSKLDEESVPDDDSDAGVTDDAPLEPFYDKSKSFFDSISCEALEKEAGKNTRPDWRKERLTNQETFGQQSVRNYGYHRRGQNTRGGYNGNYRGNNPRGGYRGNNGGYHRNNYNGGNNGGNYNNAGNYNNRQNDGQNRSRNYNNRRDNDQQQPRSQAAGGERGQQNRY</sequence>
<dbReference type="Pfam" id="PF09532">
    <property type="entry name" value="FDF"/>
    <property type="match status" value="1"/>
</dbReference>
<evidence type="ECO:0000313" key="8">
    <source>
        <dbReference type="Proteomes" id="UP000492821"/>
    </source>
</evidence>
<accession>A0A7E4V0A1</accession>
<evidence type="ECO:0000259" key="7">
    <source>
        <dbReference type="PROSITE" id="PS52002"/>
    </source>
</evidence>
<feature type="compositionally biased region" description="Low complexity" evidence="4">
    <location>
        <begin position="322"/>
        <end position="357"/>
    </location>
</feature>
<dbReference type="CDD" id="cd01736">
    <property type="entry name" value="LSm14_N"/>
    <property type="match status" value="1"/>
</dbReference>
<dbReference type="InterPro" id="IPR047575">
    <property type="entry name" value="Sm"/>
</dbReference>
<dbReference type="GO" id="GO:0003729">
    <property type="term" value="F:mRNA binding"/>
    <property type="evidence" value="ECO:0007669"/>
    <property type="project" value="TreeGrafter"/>
</dbReference>
<dbReference type="InterPro" id="IPR019050">
    <property type="entry name" value="FDF_dom"/>
</dbReference>
<feature type="region of interest" description="Disordered" evidence="4">
    <location>
        <begin position="263"/>
        <end position="383"/>
    </location>
</feature>
<dbReference type="InterPro" id="IPR025768">
    <property type="entry name" value="TFG_box"/>
</dbReference>
<organism evidence="8 9">
    <name type="scientific">Panagrellus redivivus</name>
    <name type="common">Microworm</name>
    <dbReference type="NCBI Taxonomy" id="6233"/>
    <lineage>
        <taxon>Eukaryota</taxon>
        <taxon>Metazoa</taxon>
        <taxon>Ecdysozoa</taxon>
        <taxon>Nematoda</taxon>
        <taxon>Chromadorea</taxon>
        <taxon>Rhabditida</taxon>
        <taxon>Tylenchina</taxon>
        <taxon>Panagrolaimomorpha</taxon>
        <taxon>Panagrolaimoidea</taxon>
        <taxon>Panagrolaimidae</taxon>
        <taxon>Panagrellus</taxon>
    </lineage>
</organism>
<dbReference type="WBParaSite" id="Pan_g14743.t1">
    <property type="protein sequence ID" value="Pan_g14743.t1"/>
    <property type="gene ID" value="Pan_g14743"/>
</dbReference>
<dbReference type="PANTHER" id="PTHR13586:SF0">
    <property type="entry name" value="TRAILER HITCH, ISOFORM H"/>
    <property type="match status" value="1"/>
</dbReference>
<dbReference type="GO" id="GO:0033962">
    <property type="term" value="P:P-body assembly"/>
    <property type="evidence" value="ECO:0007669"/>
    <property type="project" value="TreeGrafter"/>
</dbReference>
<name>A0A7E4V0A1_PANRE</name>
<evidence type="ECO:0000256" key="1">
    <source>
        <dbReference type="ARBA" id="ARBA00010415"/>
    </source>
</evidence>
<feature type="short sequence motif" description="TFG box" evidence="3">
    <location>
        <begin position="266"/>
        <end position="286"/>
    </location>
</feature>
<dbReference type="GO" id="GO:0000932">
    <property type="term" value="C:P-body"/>
    <property type="evidence" value="ECO:0007669"/>
    <property type="project" value="TreeGrafter"/>
</dbReference>
<feature type="short sequence motif" description="FFD box" evidence="2">
    <location>
        <begin position="242"/>
        <end position="258"/>
    </location>
</feature>
<evidence type="ECO:0000259" key="6">
    <source>
        <dbReference type="PROSITE" id="PS51536"/>
    </source>
</evidence>
<proteinExistence type="inferred from homology"/>
<feature type="region of interest" description="Disordered" evidence="4">
    <location>
        <begin position="219"/>
        <end position="240"/>
    </location>
</feature>
<reference evidence="9" key="2">
    <citation type="submission" date="2020-10" db="UniProtKB">
        <authorList>
            <consortium name="WormBaseParasite"/>
        </authorList>
    </citation>
    <scope>IDENTIFICATION</scope>
</reference>
<dbReference type="PANTHER" id="PTHR13586">
    <property type="entry name" value="SCD6 PROTEIN-RELATED"/>
    <property type="match status" value="1"/>
</dbReference>
<dbReference type="SMART" id="SM01199">
    <property type="entry name" value="FDF"/>
    <property type="match status" value="1"/>
</dbReference>
<protein>
    <submittedName>
        <fullName evidence="9">FFD domain-containing protein</fullName>
    </submittedName>
</protein>
<feature type="compositionally biased region" description="Low complexity" evidence="4">
    <location>
        <begin position="100"/>
        <end position="161"/>
    </location>
</feature>
<feature type="compositionally biased region" description="Low complexity" evidence="4">
    <location>
        <begin position="298"/>
        <end position="314"/>
    </location>
</feature>
<evidence type="ECO:0000259" key="5">
    <source>
        <dbReference type="PROSITE" id="PS51513"/>
    </source>
</evidence>
<dbReference type="Proteomes" id="UP000492821">
    <property type="component" value="Unassembled WGS sequence"/>
</dbReference>
<evidence type="ECO:0000256" key="2">
    <source>
        <dbReference type="PROSITE-ProRule" id="PRU00846"/>
    </source>
</evidence>
<dbReference type="InterPro" id="IPR025609">
    <property type="entry name" value="Lsm14-like_N"/>
</dbReference>
<dbReference type="Gene3D" id="2.30.30.100">
    <property type="match status" value="1"/>
</dbReference>
<evidence type="ECO:0000256" key="4">
    <source>
        <dbReference type="SAM" id="MobiDB-lite"/>
    </source>
</evidence>
<comment type="similarity">
    <text evidence="1">Belongs to the LSM14 family.</text>
</comment>
<dbReference type="PROSITE" id="PS52002">
    <property type="entry name" value="SM"/>
    <property type="match status" value="1"/>
</dbReference>
<dbReference type="InterPro" id="IPR025761">
    <property type="entry name" value="FFD_box"/>
</dbReference>
<dbReference type="Pfam" id="PF12701">
    <property type="entry name" value="LSM14"/>
    <property type="match status" value="1"/>
</dbReference>
<dbReference type="GO" id="GO:0034063">
    <property type="term" value="P:stress granule assembly"/>
    <property type="evidence" value="ECO:0007669"/>
    <property type="project" value="TreeGrafter"/>
</dbReference>
<feature type="domain" description="TFG box profile" evidence="6">
    <location>
        <begin position="266"/>
        <end position="286"/>
    </location>
</feature>
<dbReference type="InterPro" id="IPR010920">
    <property type="entry name" value="LSM_dom_sf"/>
</dbReference>
<feature type="compositionally biased region" description="Polar residues" evidence="4">
    <location>
        <begin position="162"/>
        <end position="175"/>
    </location>
</feature>